<reference evidence="1 2" key="1">
    <citation type="submission" date="2019-12" db="EMBL/GenBank/DDBJ databases">
        <title>Genomic-based taxomic classification of the family Erythrobacteraceae.</title>
        <authorList>
            <person name="Xu L."/>
        </authorList>
    </citation>
    <scope>NUCLEOTIDE SEQUENCE [LARGE SCALE GENOMIC DNA]</scope>
    <source>
        <strain evidence="1 2">SW-109</strain>
    </source>
</reference>
<name>A0A6I4UY74_9SPHN</name>
<evidence type="ECO:0000313" key="1">
    <source>
        <dbReference type="EMBL" id="MXP45871.1"/>
    </source>
</evidence>
<dbReference type="Proteomes" id="UP000471435">
    <property type="component" value="Unassembled WGS sequence"/>
</dbReference>
<accession>A0A6I4UY74</accession>
<protein>
    <recommendedName>
        <fullName evidence="3">Calcineurin-like phosphoesterase domain-containing protein</fullName>
    </recommendedName>
</protein>
<dbReference type="EMBL" id="WTYP01000001">
    <property type="protein sequence ID" value="MXP45871.1"/>
    <property type="molecule type" value="Genomic_DNA"/>
</dbReference>
<dbReference type="Gene3D" id="3.60.21.10">
    <property type="match status" value="1"/>
</dbReference>
<dbReference type="SUPFAM" id="SSF56300">
    <property type="entry name" value="Metallo-dependent phosphatases"/>
    <property type="match status" value="1"/>
</dbReference>
<dbReference type="InterPro" id="IPR029052">
    <property type="entry name" value="Metallo-depent_PP-like"/>
</dbReference>
<dbReference type="RefSeq" id="WP_160729173.1">
    <property type="nucleotide sequence ID" value="NZ_WTYP01000001.1"/>
</dbReference>
<evidence type="ECO:0008006" key="3">
    <source>
        <dbReference type="Google" id="ProtNLM"/>
    </source>
</evidence>
<dbReference type="AlphaFoldDB" id="A0A6I4UY74"/>
<keyword evidence="2" id="KW-1185">Reference proteome</keyword>
<organism evidence="1 2">
    <name type="scientific">Pontixanthobacter luteolus</name>
    <dbReference type="NCBI Taxonomy" id="295089"/>
    <lineage>
        <taxon>Bacteria</taxon>
        <taxon>Pseudomonadati</taxon>
        <taxon>Pseudomonadota</taxon>
        <taxon>Alphaproteobacteria</taxon>
        <taxon>Sphingomonadales</taxon>
        <taxon>Erythrobacteraceae</taxon>
        <taxon>Pontixanthobacter</taxon>
    </lineage>
</organism>
<evidence type="ECO:0000313" key="2">
    <source>
        <dbReference type="Proteomes" id="UP000471435"/>
    </source>
</evidence>
<dbReference type="OrthoDB" id="606379at2"/>
<gene>
    <name evidence="1" type="ORF">GRI43_00500</name>
</gene>
<sequence length="493" mass="53869">MNSMIDCGHLRIPQIEAFFAHLQEDEAQVMALFGFIENPVHPPRVPPSGNIEFGFMLYWIHHPPVELLALLAEYPVLDQFFTCFQQMAPASKITQADYHAVTDAIADGGVAWTDGTMIGTGKYEQLDPRWAIAAINYAVNLVFPSTLETFRKGAKPDLPAPVPLQSSGGEALSLAIVGDWGAGSYSETNGEICPAIRVRDQMDNSDVTTADYFIHLGDTYYAGTGAWRAPSNEETHNLYDLWPQDWAGKSYTLNSNHEMYGAAEGYYNTALQSGGKFSAQAGFSYFALTYGEWLILGLDSAYYSDAGNATPAHPHNFYMEGAIGSPVHTAQTDWLAQFKTHTGPIMVMTHHTACDLTGAQTNLLYQQVKDALGRGPTLWYWGHLHNGIVYSQLDGSGGGSPTKGRCCGHGSIPFGRAWGLEDSSGNLLPNIEYFARTPDPKAPNGKVDNAKTRMRNGYAVVDLSSDGGCTEKFYEVDTNTPVWSRSWSAGELA</sequence>
<proteinExistence type="predicted"/>
<comment type="caution">
    <text evidence="1">The sequence shown here is derived from an EMBL/GenBank/DDBJ whole genome shotgun (WGS) entry which is preliminary data.</text>
</comment>